<gene>
    <name evidence="2" type="ORF">SCHPADRAFT_896247</name>
</gene>
<reference evidence="2 3" key="1">
    <citation type="submission" date="2015-04" db="EMBL/GenBank/DDBJ databases">
        <title>Complete genome sequence of Schizopora paradoxa KUC8140, a cosmopolitan wood degrader in East Asia.</title>
        <authorList>
            <consortium name="DOE Joint Genome Institute"/>
            <person name="Min B."/>
            <person name="Park H."/>
            <person name="Jang Y."/>
            <person name="Kim J.-J."/>
            <person name="Kim K.H."/>
            <person name="Pangilinan J."/>
            <person name="Lipzen A."/>
            <person name="Riley R."/>
            <person name="Grigoriev I.V."/>
            <person name="Spatafora J.W."/>
            <person name="Choi I.-G."/>
        </authorList>
    </citation>
    <scope>NUCLEOTIDE SEQUENCE [LARGE SCALE GENOMIC DNA]</scope>
    <source>
        <strain evidence="2 3">KUC8140</strain>
    </source>
</reference>
<keyword evidence="3" id="KW-1185">Reference proteome</keyword>
<proteinExistence type="predicted"/>
<feature type="compositionally biased region" description="Polar residues" evidence="1">
    <location>
        <begin position="132"/>
        <end position="142"/>
    </location>
</feature>
<feature type="compositionally biased region" description="Low complexity" evidence="1">
    <location>
        <begin position="27"/>
        <end position="42"/>
    </location>
</feature>
<evidence type="ECO:0000313" key="3">
    <source>
        <dbReference type="Proteomes" id="UP000053477"/>
    </source>
</evidence>
<feature type="compositionally biased region" description="Polar residues" evidence="1">
    <location>
        <begin position="211"/>
        <end position="224"/>
    </location>
</feature>
<feature type="compositionally biased region" description="Polar residues" evidence="1">
    <location>
        <begin position="61"/>
        <end position="70"/>
    </location>
</feature>
<dbReference type="InParanoid" id="A0A0H2RKX3"/>
<evidence type="ECO:0000313" key="2">
    <source>
        <dbReference type="EMBL" id="KLO05446.1"/>
    </source>
</evidence>
<feature type="compositionally biased region" description="Acidic residues" evidence="1">
    <location>
        <begin position="352"/>
        <end position="371"/>
    </location>
</feature>
<feature type="compositionally biased region" description="Basic and acidic residues" evidence="1">
    <location>
        <begin position="382"/>
        <end position="392"/>
    </location>
</feature>
<feature type="compositionally biased region" description="Low complexity" evidence="1">
    <location>
        <begin position="111"/>
        <end position="123"/>
    </location>
</feature>
<sequence length="830" mass="91559">MSNSSHPFYPQSHPQMQQSATQFPSLPSNSWQSQQFSSFPQNDANQFTSYPQSQISLQHTSPMNTFQQGGPTPPQHPMFPSPESGGAATNEHEMALRLQRENAALQMQLRNMQPQQQDQQFYRQSRDDQAHFHNSNTPGSHNVQHRPGSVESNLPQQNSLYPLPHMVEGMDLDSVLQGMRFPPPGIEDNPWLTSRGSERQLVPLRQSSMQTIPAGAGSSSQSSRPSTTTTTPATTNPATTKPATTNPASTKPATTNPASTNPATTNPASTNPASTNPASTNPAKKGVSKSIPTLDLRLTVAKNTDLAPNGKKRKKTTHSSAERGSKSNAARRNAKHSESESSTDGGMASSSDDGDGDDDGDDGEGEDDEEGLVTPTGGEFPHTADDPQETGKGKSKKGKKNLAALPIPPIQPPPPIDPRIVDGIGVISGSYKTLIVQYQELRKDLHNVSQLTLQNQTLIGTLVGGGAPNKSGDVYQFTQKEMDDLVNSNLLRNALSRFNLHVNHGKVLAAAVNAFLLGLLHLKGFSPQDMKSFVGPSQAQIAAFESDAPGKINFDIKSQFTYGFDLPKSHPLNDAARASFFFHFERSQRNQHWLHAKIFDKRLITLDIVKEVLDRRLKSIKQAWSKRLKEKKVLTLAQKHKKRVYQRVLGIILRRERALTRSDMAVLRAFFKDLSKAIHSDDESGNEGVAILKKGPRMKTVRALPHWRSAKLSFLLWWLDAIDEEFSMSIIESTNASPGQGRPRRVRHFPTSLQIVHKHKIPRSLPVNCYSKAFLKSLSKWELVNLDPQPPQAFGDDERVTEFVTNLLRHQPQLDALMKGQAEGTADEMP</sequence>
<protein>
    <submittedName>
        <fullName evidence="2">Uncharacterized protein</fullName>
    </submittedName>
</protein>
<feature type="compositionally biased region" description="Pro residues" evidence="1">
    <location>
        <begin position="71"/>
        <end position="80"/>
    </location>
</feature>
<feature type="compositionally biased region" description="Polar residues" evidence="1">
    <location>
        <begin position="1"/>
        <end position="26"/>
    </location>
</feature>
<feature type="region of interest" description="Disordered" evidence="1">
    <location>
        <begin position="111"/>
        <end position="160"/>
    </location>
</feature>
<dbReference type="Proteomes" id="UP000053477">
    <property type="component" value="Unassembled WGS sequence"/>
</dbReference>
<organism evidence="2 3">
    <name type="scientific">Schizopora paradoxa</name>
    <dbReference type="NCBI Taxonomy" id="27342"/>
    <lineage>
        <taxon>Eukaryota</taxon>
        <taxon>Fungi</taxon>
        <taxon>Dikarya</taxon>
        <taxon>Basidiomycota</taxon>
        <taxon>Agaricomycotina</taxon>
        <taxon>Agaricomycetes</taxon>
        <taxon>Hymenochaetales</taxon>
        <taxon>Schizoporaceae</taxon>
        <taxon>Schizopora</taxon>
    </lineage>
</organism>
<feature type="region of interest" description="Disordered" evidence="1">
    <location>
        <begin position="211"/>
        <end position="416"/>
    </location>
</feature>
<feature type="compositionally biased region" description="Low complexity" evidence="1">
    <location>
        <begin position="340"/>
        <end position="351"/>
    </location>
</feature>
<feature type="region of interest" description="Disordered" evidence="1">
    <location>
        <begin position="1"/>
        <end position="47"/>
    </location>
</feature>
<name>A0A0H2RKX3_9AGAM</name>
<dbReference type="EMBL" id="KQ086307">
    <property type="protein sequence ID" value="KLO05446.1"/>
    <property type="molecule type" value="Genomic_DNA"/>
</dbReference>
<feature type="compositionally biased region" description="Polar residues" evidence="1">
    <location>
        <begin position="150"/>
        <end position="160"/>
    </location>
</feature>
<dbReference type="OrthoDB" id="3224221at2759"/>
<dbReference type="STRING" id="27342.A0A0H2RKX3"/>
<feature type="region of interest" description="Disordered" evidence="1">
    <location>
        <begin position="61"/>
        <end position="90"/>
    </location>
</feature>
<evidence type="ECO:0000256" key="1">
    <source>
        <dbReference type="SAM" id="MobiDB-lite"/>
    </source>
</evidence>
<dbReference type="AlphaFoldDB" id="A0A0H2RKX3"/>
<feature type="compositionally biased region" description="Pro residues" evidence="1">
    <location>
        <begin position="406"/>
        <end position="416"/>
    </location>
</feature>
<accession>A0A0H2RKX3</accession>
<feature type="compositionally biased region" description="Low complexity" evidence="1">
    <location>
        <begin position="225"/>
        <end position="283"/>
    </location>
</feature>